<sequence length="191" mass="20701">MGSHFQTVVDLDATPADAPSLAARGLAWLVAEGIVRAERTDCVLGAPLGHPPGPLWTKAVRHRDWEPHDGLNIETGPTVFHGGQGDAMYAACPHCAAHVDLYTDEWEEVEGAWEPFEKAIGTWCDTGRAAVACPRCGRAGDLAAWNWESDHYAFGHLGFEFWDWPEFGTGFLEGLARALGGHRTVLVAGKL</sequence>
<organism evidence="1 2">
    <name type="scientific">Streptomyces radiopugnans</name>
    <dbReference type="NCBI Taxonomy" id="403935"/>
    <lineage>
        <taxon>Bacteria</taxon>
        <taxon>Bacillati</taxon>
        <taxon>Actinomycetota</taxon>
        <taxon>Actinomycetes</taxon>
        <taxon>Kitasatosporales</taxon>
        <taxon>Streptomycetaceae</taxon>
        <taxon>Streptomyces</taxon>
    </lineage>
</organism>
<proteinExistence type="predicted"/>
<accession>A0A1H9IJ29</accession>
<protein>
    <submittedName>
        <fullName evidence="1">Uncharacterized protein</fullName>
    </submittedName>
</protein>
<dbReference type="AlphaFoldDB" id="A0A1H9IJ29"/>
<dbReference type="STRING" id="403935.SAMN05216481_11468"/>
<dbReference type="RefSeq" id="WP_093662164.1">
    <property type="nucleotide sequence ID" value="NZ_FOET01000014.1"/>
</dbReference>
<keyword evidence="2" id="KW-1185">Reference proteome</keyword>
<evidence type="ECO:0000313" key="1">
    <source>
        <dbReference type="EMBL" id="SEQ74549.1"/>
    </source>
</evidence>
<dbReference type="Proteomes" id="UP000199055">
    <property type="component" value="Unassembled WGS sequence"/>
</dbReference>
<dbReference type="EMBL" id="FOET01000014">
    <property type="protein sequence ID" value="SEQ74549.1"/>
    <property type="molecule type" value="Genomic_DNA"/>
</dbReference>
<name>A0A1H9IJ29_9ACTN</name>
<evidence type="ECO:0000313" key="2">
    <source>
        <dbReference type="Proteomes" id="UP000199055"/>
    </source>
</evidence>
<reference evidence="1 2" key="1">
    <citation type="submission" date="2016-10" db="EMBL/GenBank/DDBJ databases">
        <authorList>
            <person name="de Groot N.N."/>
        </authorList>
    </citation>
    <scope>NUCLEOTIDE SEQUENCE [LARGE SCALE GENOMIC DNA]</scope>
    <source>
        <strain evidence="1 2">CGMCC 4.3519</strain>
    </source>
</reference>
<gene>
    <name evidence="1" type="ORF">SAMN05216481_11468</name>
</gene>